<organism evidence="5 6">
    <name type="scientific">Candidatus Iainarchaeum sp</name>
    <dbReference type="NCBI Taxonomy" id="3101447"/>
    <lineage>
        <taxon>Archaea</taxon>
        <taxon>Candidatus Iainarchaeota</taxon>
        <taxon>Candidatus Iainarchaeia</taxon>
        <taxon>Candidatus Iainarchaeales</taxon>
        <taxon>Candidatus Iainarchaeaceae</taxon>
        <taxon>Candidatus Iainarchaeum</taxon>
    </lineage>
</organism>
<dbReference type="InterPro" id="IPR036388">
    <property type="entry name" value="WH-like_DNA-bd_sf"/>
</dbReference>
<dbReference type="AlphaFoldDB" id="A0A8T4LEJ3"/>
<name>A0A8T4LEJ3_9ARCH</name>
<evidence type="ECO:0000256" key="3">
    <source>
        <dbReference type="ARBA" id="ARBA00023163"/>
    </source>
</evidence>
<keyword evidence="3" id="KW-0804">Transcription</keyword>
<dbReference type="Proteomes" id="UP000675968">
    <property type="component" value="Unassembled WGS sequence"/>
</dbReference>
<evidence type="ECO:0000313" key="5">
    <source>
        <dbReference type="EMBL" id="MBS3061316.1"/>
    </source>
</evidence>
<gene>
    <name evidence="5" type="ORF">J4215_01920</name>
</gene>
<dbReference type="EMBL" id="JAGVWC010000008">
    <property type="protein sequence ID" value="MBS3061316.1"/>
    <property type="molecule type" value="Genomic_DNA"/>
</dbReference>
<dbReference type="SUPFAM" id="SSF46785">
    <property type="entry name" value="Winged helix' DNA-binding domain"/>
    <property type="match status" value="1"/>
</dbReference>
<keyword evidence="1" id="KW-0805">Transcription regulation</keyword>
<protein>
    <submittedName>
        <fullName evidence="5">Helix-turn-helix transcriptional regulator</fullName>
    </submittedName>
</protein>
<proteinExistence type="predicted"/>
<evidence type="ECO:0000259" key="4">
    <source>
        <dbReference type="PROSITE" id="PS51118"/>
    </source>
</evidence>
<dbReference type="PANTHER" id="PTHR33204:SF18">
    <property type="entry name" value="TRANSCRIPTIONAL REGULATORY PROTEIN"/>
    <property type="match status" value="1"/>
</dbReference>
<evidence type="ECO:0000313" key="6">
    <source>
        <dbReference type="Proteomes" id="UP000675968"/>
    </source>
</evidence>
<evidence type="ECO:0000256" key="2">
    <source>
        <dbReference type="ARBA" id="ARBA00023125"/>
    </source>
</evidence>
<dbReference type="GO" id="GO:0003677">
    <property type="term" value="F:DNA binding"/>
    <property type="evidence" value="ECO:0007669"/>
    <property type="project" value="UniProtKB-KW"/>
</dbReference>
<dbReference type="PROSITE" id="PS51118">
    <property type="entry name" value="HTH_HXLR"/>
    <property type="match status" value="1"/>
</dbReference>
<feature type="domain" description="HTH hxlR-type" evidence="4">
    <location>
        <begin position="8"/>
        <end position="104"/>
    </location>
</feature>
<dbReference type="Pfam" id="PF01638">
    <property type="entry name" value="HxlR"/>
    <property type="match status" value="1"/>
</dbReference>
<keyword evidence="2" id="KW-0238">DNA-binding</keyword>
<dbReference type="InterPro" id="IPR036390">
    <property type="entry name" value="WH_DNA-bd_sf"/>
</dbReference>
<evidence type="ECO:0000256" key="1">
    <source>
        <dbReference type="ARBA" id="ARBA00023015"/>
    </source>
</evidence>
<dbReference type="Gene3D" id="1.10.10.10">
    <property type="entry name" value="Winged helix-like DNA-binding domain superfamily/Winged helix DNA-binding domain"/>
    <property type="match status" value="1"/>
</dbReference>
<reference evidence="5" key="2">
    <citation type="submission" date="2021-05" db="EMBL/GenBank/DDBJ databases">
        <title>Protein family content uncovers lineage relationships and bacterial pathway maintenance mechanisms in DPANN archaea.</title>
        <authorList>
            <person name="Castelle C.J."/>
            <person name="Meheust R."/>
            <person name="Jaffe A.L."/>
            <person name="Seitz K."/>
            <person name="Gong X."/>
            <person name="Baker B.J."/>
            <person name="Banfield J.F."/>
        </authorList>
    </citation>
    <scope>NUCLEOTIDE SEQUENCE</scope>
    <source>
        <strain evidence="5">RIFCSPLOWO2_01_FULL_AR10_48_17</strain>
    </source>
</reference>
<dbReference type="PANTHER" id="PTHR33204">
    <property type="entry name" value="TRANSCRIPTIONAL REGULATOR, MARR FAMILY"/>
    <property type="match status" value="1"/>
</dbReference>
<sequence length="104" mass="11703">MAFGKLELQGLEATLKTCGQKFGFQILAILMSTRTGKGFNDLLREISDISPRTLSLRLKELEAKRLVSKNISMGPRVKIEYRITDRGLQFEKALEEMARAGSKL</sequence>
<reference evidence="5" key="1">
    <citation type="submission" date="2021-03" db="EMBL/GenBank/DDBJ databases">
        <authorList>
            <person name="Jaffe A."/>
        </authorList>
    </citation>
    <scope>NUCLEOTIDE SEQUENCE</scope>
    <source>
        <strain evidence="5">RIFCSPLOWO2_01_FULL_AR10_48_17</strain>
    </source>
</reference>
<dbReference type="InterPro" id="IPR002577">
    <property type="entry name" value="HTH_HxlR"/>
</dbReference>
<accession>A0A8T4LEJ3</accession>
<comment type="caution">
    <text evidence="5">The sequence shown here is derived from an EMBL/GenBank/DDBJ whole genome shotgun (WGS) entry which is preliminary data.</text>
</comment>